<feature type="transmembrane region" description="Helical" evidence="1">
    <location>
        <begin position="47"/>
        <end position="68"/>
    </location>
</feature>
<accession>A0A076PHZ0</accession>
<dbReference type="EMBL" id="CP006704">
    <property type="protein sequence ID" value="AIJ45243.1"/>
    <property type="molecule type" value="Genomic_DNA"/>
</dbReference>
<keyword evidence="1" id="KW-1133">Transmembrane helix</keyword>
<protein>
    <submittedName>
        <fullName evidence="2">Uncharacterized protein</fullName>
    </submittedName>
</protein>
<proteinExistence type="predicted"/>
<dbReference type="HOGENOM" id="CLU_129676_0_0_4"/>
<keyword evidence="1" id="KW-0812">Transmembrane</keyword>
<organism evidence="2 3">
    <name type="scientific">Comamonas testosteroni TK102</name>
    <dbReference type="NCBI Taxonomy" id="1392005"/>
    <lineage>
        <taxon>Bacteria</taxon>
        <taxon>Pseudomonadati</taxon>
        <taxon>Pseudomonadota</taxon>
        <taxon>Betaproteobacteria</taxon>
        <taxon>Burkholderiales</taxon>
        <taxon>Comamonadaceae</taxon>
        <taxon>Comamonas</taxon>
    </lineage>
</organism>
<keyword evidence="1" id="KW-0472">Membrane</keyword>
<dbReference type="AlphaFoldDB" id="A0A076PHZ0"/>
<evidence type="ECO:0000313" key="3">
    <source>
        <dbReference type="Proteomes" id="UP000028782"/>
    </source>
</evidence>
<gene>
    <name evidence="2" type="ORF">O987_05415</name>
</gene>
<evidence type="ECO:0000256" key="1">
    <source>
        <dbReference type="SAM" id="Phobius"/>
    </source>
</evidence>
<dbReference type="KEGG" id="ctes:O987_05415"/>
<dbReference type="Proteomes" id="UP000028782">
    <property type="component" value="Chromosome"/>
</dbReference>
<dbReference type="RefSeq" id="WP_043371058.1">
    <property type="nucleotide sequence ID" value="NZ_CP006704.1"/>
</dbReference>
<reference evidence="2 3" key="1">
    <citation type="journal article" date="2014" name="Genome Announc.">
        <title>Complete Genome Sequence of Polychlorinated Biphenyl Degrader Comamonas testosteroni TK102 (NBRC 109938).</title>
        <authorList>
            <person name="Fukuda K."/>
            <person name="Hosoyama A."/>
            <person name="Tsuchikane K."/>
            <person name="Ohji S."/>
            <person name="Yamazoe A."/>
            <person name="Fujita N."/>
            <person name="Shintani M."/>
            <person name="Kimbara K."/>
        </authorList>
    </citation>
    <scope>NUCLEOTIDE SEQUENCE [LARGE SCALE GENOMIC DNA]</scope>
    <source>
        <strain evidence="2">TK102</strain>
    </source>
</reference>
<name>A0A076PHZ0_COMTE</name>
<sequence>MSARYHAPAVAYVFERPVWAAGVLLLIGAGLLTVLLAWCLQARENGLRLLLTLPTLTLAAALLCAQWRNWPQGRLLWNGGHWSLEAKNLSTSQSLPVQLGVGLDGGHWLWLSVSDVVVFRARGGRRRVLWIFLSQRHSPEQWGDLRRAVYSSIVPLAEQG</sequence>
<evidence type="ECO:0000313" key="2">
    <source>
        <dbReference type="EMBL" id="AIJ45243.1"/>
    </source>
</evidence>
<feature type="transmembrane region" description="Helical" evidence="1">
    <location>
        <begin position="18"/>
        <end position="40"/>
    </location>
</feature>